<keyword evidence="3" id="KW-1185">Reference proteome</keyword>
<protein>
    <submittedName>
        <fullName evidence="2">Putative oxidoreductase YdbC</fullName>
    </submittedName>
</protein>
<dbReference type="InterPro" id="IPR023210">
    <property type="entry name" value="NADP_OxRdtase_dom"/>
</dbReference>
<dbReference type="EMBL" id="CTEC01000002">
    <property type="protein sequence ID" value="CQD22326.1"/>
    <property type="molecule type" value="Genomic_DNA"/>
</dbReference>
<feature type="domain" description="NADP-dependent oxidoreductase" evidence="1">
    <location>
        <begin position="21"/>
        <end position="147"/>
    </location>
</feature>
<reference evidence="3" key="1">
    <citation type="submission" date="2015-03" db="EMBL/GenBank/DDBJ databases">
        <authorList>
            <person name="Urmite Genomes"/>
        </authorList>
    </citation>
    <scope>NUCLEOTIDE SEQUENCE [LARGE SCALE GENOMIC DNA]</scope>
    <source>
        <strain evidence="3">CSUR P1344</strain>
    </source>
</reference>
<dbReference type="Proteomes" id="UP000199601">
    <property type="component" value="Unassembled WGS sequence"/>
</dbReference>
<accession>A0A0U1DTB3</accession>
<dbReference type="RefSeq" id="WP_090423165.1">
    <property type="nucleotide sequence ID" value="NZ_CTEC01000002.1"/>
</dbReference>
<dbReference type="SUPFAM" id="SSF51430">
    <property type="entry name" value="NAD(P)-linked oxidoreductase"/>
    <property type="match status" value="1"/>
</dbReference>
<proteinExistence type="predicted"/>
<dbReference type="AlphaFoldDB" id="A0A0U1DTB3"/>
<dbReference type="InterPro" id="IPR036812">
    <property type="entry name" value="NAD(P)_OxRdtase_dom_sf"/>
</dbReference>
<dbReference type="Gene3D" id="3.20.20.100">
    <property type="entry name" value="NADP-dependent oxidoreductase domain"/>
    <property type="match status" value="1"/>
</dbReference>
<gene>
    <name evidence="2" type="primary">ydbC</name>
    <name evidence="2" type="ORF">BN000_05570</name>
</gene>
<organism evidence="2 3">
    <name type="scientific">Mycobacterium europaeum</name>
    <dbReference type="NCBI Taxonomy" id="761804"/>
    <lineage>
        <taxon>Bacteria</taxon>
        <taxon>Bacillati</taxon>
        <taxon>Actinomycetota</taxon>
        <taxon>Actinomycetes</taxon>
        <taxon>Mycobacteriales</taxon>
        <taxon>Mycobacteriaceae</taxon>
        <taxon>Mycobacterium</taxon>
        <taxon>Mycobacterium simiae complex</taxon>
    </lineage>
</organism>
<name>A0A0U1DTB3_9MYCO</name>
<dbReference type="Pfam" id="PF00248">
    <property type="entry name" value="Aldo_ket_red"/>
    <property type="match status" value="1"/>
</dbReference>
<evidence type="ECO:0000313" key="3">
    <source>
        <dbReference type="Proteomes" id="UP000199601"/>
    </source>
</evidence>
<evidence type="ECO:0000259" key="1">
    <source>
        <dbReference type="Pfam" id="PF00248"/>
    </source>
</evidence>
<evidence type="ECO:0000313" key="2">
    <source>
        <dbReference type="EMBL" id="CQD22326.1"/>
    </source>
</evidence>
<sequence>MARTARELVLGLHRTRVDEHLLTAARDLGVEHLDTAYNYGGFRSLDRLAALRAPCAFKITSKVGFFRSPDSAAEHSLTPARLYSAVEDTVARLGAPLDVILLHNPERAGPASPLDFPHALASACHSLQRAVRDGLARRWGLSIWKPQALLDHLQGLILEPDVLMTRVGLSVSASDMAAIESCRDALTWPGIEHRGMAPLGGASAPTLLRATDLSSFVHGDATNAQAGVRISFDLPPVDLVTLGTSNAVHLRYAVMACAMDVDDERLTVYRGLLRALARDPDARG</sequence>